<comment type="caution">
    <text evidence="1">The sequence shown here is derived from an EMBL/GenBank/DDBJ whole genome shotgun (WGS) entry which is preliminary data.</text>
</comment>
<name>A0AB35L7F5_ECTOL</name>
<dbReference type="RefSeq" id="WP_280087492.1">
    <property type="nucleotide sequence ID" value="NZ_JAOEET010000086.1"/>
</dbReference>
<evidence type="ECO:0000313" key="2">
    <source>
        <dbReference type="Proteomes" id="UP001159292"/>
    </source>
</evidence>
<dbReference type="Proteomes" id="UP001159292">
    <property type="component" value="Unassembled WGS sequence"/>
</dbReference>
<proteinExistence type="predicted"/>
<organism evidence="1 2">
    <name type="scientific">Ectopseudomonas oleovorans</name>
    <name type="common">Pseudomonas oleovorans</name>
    <dbReference type="NCBI Taxonomy" id="301"/>
    <lineage>
        <taxon>Bacteria</taxon>
        <taxon>Pseudomonadati</taxon>
        <taxon>Pseudomonadota</taxon>
        <taxon>Gammaproteobacteria</taxon>
        <taxon>Pseudomonadales</taxon>
        <taxon>Pseudomonadaceae</taxon>
        <taxon>Ectopseudomonas</taxon>
    </lineage>
</organism>
<dbReference type="AlphaFoldDB" id="A0AB35L7F5"/>
<reference evidence="1" key="1">
    <citation type="submission" date="2022-09" db="EMBL/GenBank/DDBJ databases">
        <title>Intensive care unit water sources are persistently colonized with multi-drug resistant bacteria and are the site of extensive horizontal gene transfer of antibiotic resistance genes.</title>
        <authorList>
            <person name="Diorio-Toth L."/>
        </authorList>
    </citation>
    <scope>NUCLEOTIDE SEQUENCE</scope>
    <source>
        <strain evidence="1">GD04000</strain>
    </source>
</reference>
<evidence type="ECO:0000313" key="1">
    <source>
        <dbReference type="EMBL" id="MDH0569458.1"/>
    </source>
</evidence>
<sequence length="231" mass="27324">SGRYYSCGGRVATVRQGLDMSLSRFIDLVDYDSERRLQHLEDDDIEASAVEIERIVSATGASERWLKHGEGNIYEVETLSTYHWDAMEWLRNSKPSSLYMLVNNNTQSMVLLAHIQSMSWKIYELGFSIDFWNWWGDERYIPEIYSMFSRLSEDYRGRIYGRIIDNALWRDILSGSTHPASFLKKTNSFGSNWFDDLLDIRHKYPISDNYEGWYGKWFVSVQEHFRRYVSE</sequence>
<feature type="non-terminal residue" evidence="1">
    <location>
        <position position="1"/>
    </location>
</feature>
<accession>A0AB35L7F5</accession>
<protein>
    <submittedName>
        <fullName evidence="1">Uncharacterized protein</fullName>
    </submittedName>
</protein>
<gene>
    <name evidence="1" type="ORF">N7671_20190</name>
</gene>
<dbReference type="EMBL" id="JAOEET010000086">
    <property type="protein sequence ID" value="MDH0569458.1"/>
    <property type="molecule type" value="Genomic_DNA"/>
</dbReference>